<keyword evidence="3" id="KW-1133">Transmembrane helix</keyword>
<dbReference type="SUPFAM" id="SSF56601">
    <property type="entry name" value="beta-lactamase/transpeptidase-like"/>
    <property type="match status" value="1"/>
</dbReference>
<organism evidence="5 6">
    <name type="scientific">Bacillus timonensis</name>
    <dbReference type="NCBI Taxonomy" id="1033734"/>
    <lineage>
        <taxon>Bacteria</taxon>
        <taxon>Bacillati</taxon>
        <taxon>Bacillota</taxon>
        <taxon>Bacilli</taxon>
        <taxon>Bacillales</taxon>
        <taxon>Bacillaceae</taxon>
        <taxon>Bacillus</taxon>
    </lineage>
</organism>
<dbReference type="GO" id="GO:0016787">
    <property type="term" value="F:hydrolase activity"/>
    <property type="evidence" value="ECO:0007669"/>
    <property type="project" value="UniProtKB-KW"/>
</dbReference>
<dbReference type="InterPro" id="IPR012338">
    <property type="entry name" value="Beta-lactam/transpept-like"/>
</dbReference>
<dbReference type="Proteomes" id="UP000306477">
    <property type="component" value="Unassembled WGS sequence"/>
</dbReference>
<dbReference type="GO" id="GO:0016020">
    <property type="term" value="C:membrane"/>
    <property type="evidence" value="ECO:0007669"/>
    <property type="project" value="UniProtKB-SubCell"/>
</dbReference>
<dbReference type="InterPro" id="IPR050491">
    <property type="entry name" value="AmpC-like"/>
</dbReference>
<evidence type="ECO:0000256" key="3">
    <source>
        <dbReference type="SAM" id="Phobius"/>
    </source>
</evidence>
<proteinExistence type="predicted"/>
<keyword evidence="5" id="KW-0378">Hydrolase</keyword>
<feature type="transmembrane region" description="Helical" evidence="3">
    <location>
        <begin position="476"/>
        <end position="503"/>
    </location>
</feature>
<dbReference type="InterPro" id="IPR001466">
    <property type="entry name" value="Beta-lactam-related"/>
</dbReference>
<name>A0A4S3PTF6_9BACI</name>
<dbReference type="EMBL" id="SLUB01000012">
    <property type="protein sequence ID" value="THE13030.1"/>
    <property type="molecule type" value="Genomic_DNA"/>
</dbReference>
<dbReference type="Gene3D" id="3.40.710.10">
    <property type="entry name" value="DD-peptidase/beta-lactamase superfamily"/>
    <property type="match status" value="1"/>
</dbReference>
<evidence type="ECO:0000313" key="6">
    <source>
        <dbReference type="Proteomes" id="UP000306477"/>
    </source>
</evidence>
<feature type="transmembrane region" description="Helical" evidence="3">
    <location>
        <begin position="413"/>
        <end position="435"/>
    </location>
</feature>
<keyword evidence="3" id="KW-0812">Transmembrane</keyword>
<dbReference type="PANTHER" id="PTHR46825:SF11">
    <property type="entry name" value="PENICILLIN-BINDING PROTEIN 4"/>
    <property type="match status" value="1"/>
</dbReference>
<evidence type="ECO:0000313" key="5">
    <source>
        <dbReference type="EMBL" id="THE13030.1"/>
    </source>
</evidence>
<protein>
    <submittedName>
        <fullName evidence="5">Class A beta-lactamase-related serine hydrolase</fullName>
    </submittedName>
</protein>
<dbReference type="Pfam" id="PF00144">
    <property type="entry name" value="Beta-lactamase"/>
    <property type="match status" value="1"/>
</dbReference>
<comment type="caution">
    <text evidence="5">The sequence shown here is derived from an EMBL/GenBank/DDBJ whole genome shotgun (WGS) entry which is preliminary data.</text>
</comment>
<dbReference type="OrthoDB" id="846150at2"/>
<evidence type="ECO:0000256" key="2">
    <source>
        <dbReference type="ARBA" id="ARBA00023136"/>
    </source>
</evidence>
<feature type="transmembrane region" description="Helical" evidence="3">
    <location>
        <begin position="447"/>
        <end position="470"/>
    </location>
</feature>
<feature type="domain" description="Beta-lactamase-related" evidence="4">
    <location>
        <begin position="67"/>
        <end position="384"/>
    </location>
</feature>
<evidence type="ECO:0000256" key="1">
    <source>
        <dbReference type="ARBA" id="ARBA00004370"/>
    </source>
</evidence>
<keyword evidence="2 3" id="KW-0472">Membrane</keyword>
<sequence length="511" mass="57244">MVEYVTSFNKLIHSPRLFGCYNCHFEEVVDKVKRISHYLIFTIIIIFLLPSSQSSAQDTIESKLHLYIERYIEEQRIPGAAVSIVENDKVIYSESFGKTGGNELEVTPDTPFLLGSISKSFTALAVLKLAEEGMIGLEDPIKKHLPSFTLKDKKAASKITIKQLLTQTSGFSTYKGMTISDLGSNEPDAIQTNIQLLSDTKLTETPGTKHQYSNANYSILAALIEEVSGRSYADFMDKRVFKPLGMNHAAADMERATDRGYQSGYQSWFGFPVKSKVPYDNGGAPYGYIAASSNDMVHYLKALIDGNTKKLVNEELLNLAFSPHVKTGESRYYGFGWRITDPDSDNEMIWHSGSTPDSRTDLFFYPESKWGAVILTNKEHILEEAALIHFRNGIISIMNGEEPMDVDAYKPTVQIAITLLLLILAGNFIRILLNYKSIKEIEYRRMNIALGIIMVLLAIILIPLLIFFSSSPWHSITLFAADIALLTVFLTVLLFVNGALLLVTRRKMKNA</sequence>
<reference evidence="5 6" key="1">
    <citation type="journal article" date="2019" name="Indoor Air">
        <title>Impacts of indoor surface finishes on bacterial viability.</title>
        <authorList>
            <person name="Hu J."/>
            <person name="Maamar S.B."/>
            <person name="Glawe A.J."/>
            <person name="Gottel N."/>
            <person name="Gilbert J.A."/>
            <person name="Hartmann E.M."/>
        </authorList>
    </citation>
    <scope>NUCLEOTIDE SEQUENCE [LARGE SCALE GENOMIC DNA]</scope>
    <source>
        <strain evidence="5 6">AF060A6</strain>
    </source>
</reference>
<accession>A0A4S3PTF6</accession>
<keyword evidence="6" id="KW-1185">Reference proteome</keyword>
<evidence type="ECO:0000259" key="4">
    <source>
        <dbReference type="Pfam" id="PF00144"/>
    </source>
</evidence>
<dbReference type="PANTHER" id="PTHR46825">
    <property type="entry name" value="D-ALANYL-D-ALANINE-CARBOXYPEPTIDASE/ENDOPEPTIDASE AMPH"/>
    <property type="match status" value="1"/>
</dbReference>
<gene>
    <name evidence="5" type="ORF">E1I69_09155</name>
</gene>
<dbReference type="AlphaFoldDB" id="A0A4S3PTF6"/>
<comment type="subcellular location">
    <subcellularLocation>
        <location evidence="1">Membrane</location>
    </subcellularLocation>
</comment>